<evidence type="ECO:0000256" key="1">
    <source>
        <dbReference type="SAM" id="Coils"/>
    </source>
</evidence>
<gene>
    <name evidence="3" type="ORF">SAMN04487958_1087</name>
</gene>
<dbReference type="EMBL" id="FOGS01000008">
    <property type="protein sequence ID" value="SES15132.1"/>
    <property type="molecule type" value="Genomic_DNA"/>
</dbReference>
<keyword evidence="1" id="KW-0175">Coiled coil</keyword>
<dbReference type="STRING" id="416874.SAMN04487958_1087"/>
<dbReference type="AlphaFoldDB" id="A0A1H9V0D5"/>
<keyword evidence="2" id="KW-0472">Membrane</keyword>
<reference evidence="4" key="1">
    <citation type="submission" date="2016-10" db="EMBL/GenBank/DDBJ databases">
        <authorList>
            <person name="Varghese N."/>
            <person name="Submissions S."/>
        </authorList>
    </citation>
    <scope>NUCLEOTIDE SEQUENCE [LARGE SCALE GENOMIC DNA]</scope>
    <source>
        <strain evidence="4">CGMCC 1.6495</strain>
    </source>
</reference>
<keyword evidence="2" id="KW-1133">Transmembrane helix</keyword>
<feature type="transmembrane region" description="Helical" evidence="2">
    <location>
        <begin position="12"/>
        <end position="30"/>
    </location>
</feature>
<accession>A0A1H9V0D5</accession>
<proteinExistence type="predicted"/>
<sequence>MELINWAAAKLFFDIAQAVLMGGVAVYVWWTNRTRATGTAITQVNKRIDEVDKHVSSLEQTLENRPGYTEIEALRSELAEMNRGMAQISAQMQSTTALLNRLHEYLLTEKGKR</sequence>
<dbReference type="Proteomes" id="UP000198505">
    <property type="component" value="Unassembled WGS sequence"/>
</dbReference>
<evidence type="ECO:0008006" key="5">
    <source>
        <dbReference type="Google" id="ProtNLM"/>
    </source>
</evidence>
<dbReference type="InterPro" id="IPR020269">
    <property type="entry name" value="Phage_Mu_Releasin"/>
</dbReference>
<evidence type="ECO:0000313" key="4">
    <source>
        <dbReference type="Proteomes" id="UP000198505"/>
    </source>
</evidence>
<keyword evidence="2" id="KW-0812">Transmembrane</keyword>
<organism evidence="3 4">
    <name type="scientific">Vreelandella subterranea</name>
    <dbReference type="NCBI Taxonomy" id="416874"/>
    <lineage>
        <taxon>Bacteria</taxon>
        <taxon>Pseudomonadati</taxon>
        <taxon>Pseudomonadota</taxon>
        <taxon>Gammaproteobacteria</taxon>
        <taxon>Oceanospirillales</taxon>
        <taxon>Halomonadaceae</taxon>
        <taxon>Vreelandella</taxon>
    </lineage>
</organism>
<evidence type="ECO:0000313" key="3">
    <source>
        <dbReference type="EMBL" id="SES15132.1"/>
    </source>
</evidence>
<keyword evidence="4" id="KW-1185">Reference proteome</keyword>
<evidence type="ECO:0000256" key="2">
    <source>
        <dbReference type="SAM" id="Phobius"/>
    </source>
</evidence>
<dbReference type="Pfam" id="PF10805">
    <property type="entry name" value="DUF2730"/>
    <property type="match status" value="1"/>
</dbReference>
<feature type="coiled-coil region" evidence="1">
    <location>
        <begin position="41"/>
        <end position="91"/>
    </location>
</feature>
<dbReference type="RefSeq" id="WP_092828295.1">
    <property type="nucleotide sequence ID" value="NZ_FOGS01000008.1"/>
</dbReference>
<protein>
    <recommendedName>
        <fullName evidence="5">DUF2730 family protein</fullName>
    </recommendedName>
</protein>
<name>A0A1H9V0D5_9GAMM</name>